<evidence type="ECO:0000256" key="4">
    <source>
        <dbReference type="ARBA" id="ARBA00022519"/>
    </source>
</evidence>
<dbReference type="Pfam" id="PF04290">
    <property type="entry name" value="DctQ"/>
    <property type="match status" value="1"/>
</dbReference>
<keyword evidence="5 9" id="KW-0812">Transmembrane</keyword>
<dbReference type="RefSeq" id="WP_099307512.1">
    <property type="nucleotide sequence ID" value="NZ_PDVP01000011.1"/>
</dbReference>
<dbReference type="GO" id="GO:0005886">
    <property type="term" value="C:plasma membrane"/>
    <property type="evidence" value="ECO:0007669"/>
    <property type="project" value="UniProtKB-SubCell"/>
</dbReference>
<evidence type="ECO:0000256" key="2">
    <source>
        <dbReference type="ARBA" id="ARBA00022448"/>
    </source>
</evidence>
<organism evidence="11 12">
    <name type="scientific">Zhengella mangrovi</name>
    <dbReference type="NCBI Taxonomy" id="1982044"/>
    <lineage>
        <taxon>Bacteria</taxon>
        <taxon>Pseudomonadati</taxon>
        <taxon>Pseudomonadota</taxon>
        <taxon>Alphaproteobacteria</taxon>
        <taxon>Hyphomicrobiales</taxon>
        <taxon>Notoacmeibacteraceae</taxon>
        <taxon>Zhengella</taxon>
    </lineage>
</organism>
<gene>
    <name evidence="11" type="ORF">CSC94_16730</name>
</gene>
<reference evidence="11 12" key="1">
    <citation type="submission" date="2017-10" db="EMBL/GenBank/DDBJ databases">
        <title>Sedimentibacterium mangrovi gen. nov., sp. nov., a novel member of family Phyllobacteriacea isolated from mangrove sediment.</title>
        <authorList>
            <person name="Liao H."/>
            <person name="Tian Y."/>
        </authorList>
    </citation>
    <scope>NUCLEOTIDE SEQUENCE [LARGE SCALE GENOMIC DNA]</scope>
    <source>
        <strain evidence="11 12">X9-2-2</strain>
    </source>
</reference>
<comment type="function">
    <text evidence="9">Part of the tripartite ATP-independent periplasmic (TRAP) transport system.</text>
</comment>
<protein>
    <recommendedName>
        <fullName evidence="9">TRAP transporter small permease protein</fullName>
    </recommendedName>
</protein>
<evidence type="ECO:0000256" key="9">
    <source>
        <dbReference type="RuleBase" id="RU369079"/>
    </source>
</evidence>
<feature type="transmembrane region" description="Helical" evidence="9">
    <location>
        <begin position="61"/>
        <end position="78"/>
    </location>
</feature>
<evidence type="ECO:0000256" key="8">
    <source>
        <dbReference type="ARBA" id="ARBA00038436"/>
    </source>
</evidence>
<dbReference type="PANTHER" id="PTHR35011">
    <property type="entry name" value="2,3-DIKETO-L-GULONATE TRAP TRANSPORTER SMALL PERMEASE PROTEIN YIAM"/>
    <property type="match status" value="1"/>
</dbReference>
<sequence length="175" mass="18884">MSGYTSGEDNRGLAHSTPVEWAVRLLTTLSAASLAVVLIVTFIGVIMRYVFAAPILGSNEIIQLASVGLVMLAMPLATQQEIHIRVDVFDRRIGALGRFAGDILSRVIAAFILAMLALRAWDKMLDSAEFGDATNMLALPLWPFYGLLVVGAVLYVVVLVLQLADILRGGVNSRD</sequence>
<comment type="caution">
    <text evidence="11">The sequence shown here is derived from an EMBL/GenBank/DDBJ whole genome shotgun (WGS) entry which is preliminary data.</text>
</comment>
<dbReference type="EMBL" id="PDVP01000011">
    <property type="protein sequence ID" value="PHP65961.1"/>
    <property type="molecule type" value="Genomic_DNA"/>
</dbReference>
<dbReference type="PANTHER" id="PTHR35011:SF2">
    <property type="entry name" value="2,3-DIKETO-L-GULONATE TRAP TRANSPORTER SMALL PERMEASE PROTEIN YIAM"/>
    <property type="match status" value="1"/>
</dbReference>
<evidence type="ECO:0000256" key="6">
    <source>
        <dbReference type="ARBA" id="ARBA00022989"/>
    </source>
</evidence>
<feature type="transmembrane region" description="Helical" evidence="9">
    <location>
        <begin position="21"/>
        <end position="49"/>
    </location>
</feature>
<dbReference type="InterPro" id="IPR055348">
    <property type="entry name" value="DctQ"/>
</dbReference>
<accession>A0A2G1QKH0</accession>
<keyword evidence="2 9" id="KW-0813">Transport</keyword>
<name>A0A2G1QKH0_9HYPH</name>
<feature type="transmembrane region" description="Helical" evidence="9">
    <location>
        <begin position="99"/>
        <end position="121"/>
    </location>
</feature>
<keyword evidence="4 9" id="KW-0997">Cell inner membrane</keyword>
<evidence type="ECO:0000256" key="1">
    <source>
        <dbReference type="ARBA" id="ARBA00004429"/>
    </source>
</evidence>
<feature type="domain" description="Tripartite ATP-independent periplasmic transporters DctQ component" evidence="10">
    <location>
        <begin position="38"/>
        <end position="168"/>
    </location>
</feature>
<feature type="transmembrane region" description="Helical" evidence="9">
    <location>
        <begin position="141"/>
        <end position="164"/>
    </location>
</feature>
<keyword evidence="6 9" id="KW-1133">Transmembrane helix</keyword>
<evidence type="ECO:0000313" key="12">
    <source>
        <dbReference type="Proteomes" id="UP000221168"/>
    </source>
</evidence>
<comment type="subunit">
    <text evidence="9">The complex comprises the extracytoplasmic solute receptor protein and the two transmembrane proteins.</text>
</comment>
<evidence type="ECO:0000256" key="3">
    <source>
        <dbReference type="ARBA" id="ARBA00022475"/>
    </source>
</evidence>
<dbReference type="InterPro" id="IPR007387">
    <property type="entry name" value="TRAP_DctQ"/>
</dbReference>
<evidence type="ECO:0000256" key="7">
    <source>
        <dbReference type="ARBA" id="ARBA00023136"/>
    </source>
</evidence>
<evidence type="ECO:0000313" key="11">
    <source>
        <dbReference type="EMBL" id="PHP65961.1"/>
    </source>
</evidence>
<dbReference type="AlphaFoldDB" id="A0A2G1QKH0"/>
<dbReference type="OrthoDB" id="6183232at2"/>
<evidence type="ECO:0000259" key="10">
    <source>
        <dbReference type="Pfam" id="PF04290"/>
    </source>
</evidence>
<dbReference type="GO" id="GO:0015740">
    <property type="term" value="P:C4-dicarboxylate transport"/>
    <property type="evidence" value="ECO:0007669"/>
    <property type="project" value="TreeGrafter"/>
</dbReference>
<keyword evidence="3" id="KW-1003">Cell membrane</keyword>
<evidence type="ECO:0000256" key="5">
    <source>
        <dbReference type="ARBA" id="ARBA00022692"/>
    </source>
</evidence>
<proteinExistence type="inferred from homology"/>
<comment type="subcellular location">
    <subcellularLocation>
        <location evidence="1 9">Cell inner membrane</location>
        <topology evidence="1 9">Multi-pass membrane protein</topology>
    </subcellularLocation>
</comment>
<comment type="similarity">
    <text evidence="8 9">Belongs to the TRAP transporter small permease family.</text>
</comment>
<keyword evidence="12" id="KW-1185">Reference proteome</keyword>
<keyword evidence="7 9" id="KW-0472">Membrane</keyword>
<dbReference type="Proteomes" id="UP000221168">
    <property type="component" value="Unassembled WGS sequence"/>
</dbReference>
<dbReference type="GO" id="GO:0022857">
    <property type="term" value="F:transmembrane transporter activity"/>
    <property type="evidence" value="ECO:0007669"/>
    <property type="project" value="UniProtKB-UniRule"/>
</dbReference>